<reference evidence="1 2" key="1">
    <citation type="submission" date="2019-08" db="EMBL/GenBank/DDBJ databases">
        <title>Deep-cultivation of Planctomycetes and their phenomic and genomic characterization uncovers novel biology.</title>
        <authorList>
            <person name="Wiegand S."/>
            <person name="Jogler M."/>
            <person name="Boedeker C."/>
            <person name="Pinto D."/>
            <person name="Vollmers J."/>
            <person name="Rivas-Marin E."/>
            <person name="Kohn T."/>
            <person name="Peeters S.H."/>
            <person name="Heuer A."/>
            <person name="Rast P."/>
            <person name="Oberbeckmann S."/>
            <person name="Bunk B."/>
            <person name="Jeske O."/>
            <person name="Meyerdierks A."/>
            <person name="Storesund J.E."/>
            <person name="Kallscheuer N."/>
            <person name="Luecker S."/>
            <person name="Lage O.M."/>
            <person name="Pohl T."/>
            <person name="Merkel B.J."/>
            <person name="Hornburger P."/>
            <person name="Mueller R.-W."/>
            <person name="Bruemmer F."/>
            <person name="Labrenz M."/>
            <person name="Spormann A.M."/>
            <person name="Op den Camp H."/>
            <person name="Overmann J."/>
            <person name="Amann R."/>
            <person name="Jetten M.S.M."/>
            <person name="Mascher T."/>
            <person name="Medema M.H."/>
            <person name="Devos D.P."/>
            <person name="Kaster A.-K."/>
            <person name="Ovreas L."/>
            <person name="Rohde M."/>
            <person name="Galperin M.Y."/>
            <person name="Jogler C."/>
        </authorList>
    </citation>
    <scope>NUCLEOTIDE SEQUENCE [LARGE SCALE GENOMIC DNA]</scope>
    <source>
        <strain evidence="1 2">OJF2</strain>
    </source>
</reference>
<evidence type="ECO:0000313" key="1">
    <source>
        <dbReference type="EMBL" id="QEH38952.1"/>
    </source>
</evidence>
<protein>
    <submittedName>
        <fullName evidence="1">Uncharacterized protein</fullName>
    </submittedName>
</protein>
<name>A0A5B9WEE6_9BACT</name>
<sequence>MNDDGPQGTPRAVLDALRFYERAVTDRDNGSVGLFAWELDGSPLYLVRCTTDGSDGFLEVYDRDGSALGFARTYESCPVWTSRGVVRRRAFVGDHDEVDDQLADAAKRFAGAGP</sequence>
<evidence type="ECO:0000313" key="2">
    <source>
        <dbReference type="Proteomes" id="UP000324233"/>
    </source>
</evidence>
<proteinExistence type="predicted"/>
<accession>A0A5B9WEE6</accession>
<organism evidence="1 2">
    <name type="scientific">Aquisphaera giovannonii</name>
    <dbReference type="NCBI Taxonomy" id="406548"/>
    <lineage>
        <taxon>Bacteria</taxon>
        <taxon>Pseudomonadati</taxon>
        <taxon>Planctomycetota</taxon>
        <taxon>Planctomycetia</taxon>
        <taxon>Isosphaerales</taxon>
        <taxon>Isosphaeraceae</taxon>
        <taxon>Aquisphaera</taxon>
    </lineage>
</organism>
<dbReference type="AlphaFoldDB" id="A0A5B9WEE6"/>
<gene>
    <name evidence="1" type="ORF">OJF2_75620</name>
</gene>
<dbReference type="Proteomes" id="UP000324233">
    <property type="component" value="Chromosome"/>
</dbReference>
<dbReference type="OrthoDB" id="530722at2"/>
<dbReference type="KEGG" id="agv:OJF2_75620"/>
<dbReference type="EMBL" id="CP042997">
    <property type="protein sequence ID" value="QEH38952.1"/>
    <property type="molecule type" value="Genomic_DNA"/>
</dbReference>
<keyword evidence="2" id="KW-1185">Reference proteome</keyword>
<dbReference type="RefSeq" id="WP_148598329.1">
    <property type="nucleotide sequence ID" value="NZ_CP042997.1"/>
</dbReference>